<dbReference type="AlphaFoldDB" id="A0AA40T463"/>
<keyword evidence="2" id="KW-1185">Reference proteome</keyword>
<evidence type="ECO:0000313" key="2">
    <source>
        <dbReference type="Proteomes" id="UP001165986"/>
    </source>
</evidence>
<reference evidence="1" key="1">
    <citation type="submission" date="2019-07" db="EMBL/GenBank/DDBJ databases">
        <title>Toxilogical consequences of a new and cryptic species of cyanobacteria (Komarekiella delphini-convector) recovered from the epidermis of a bottlenose dolphin and 1500 ft. in the air.</title>
        <authorList>
            <person name="Brown A.O."/>
            <person name="Dvorak P."/>
            <person name="Villanueva C.D."/>
            <person name="Foss A.J."/>
            <person name="Garvey A.D."/>
            <person name="Gibson Q.A."/>
            <person name="Johansen J.R."/>
            <person name="Casamatta D.A."/>
        </authorList>
    </citation>
    <scope>NUCLEOTIDE SEQUENCE</scope>
    <source>
        <strain evidence="1">SJRDD-AB1</strain>
    </source>
</reference>
<accession>A0AA40T463</accession>
<organism evidence="1 2">
    <name type="scientific">Komarekiella delphini-convector SJRDD-AB1</name>
    <dbReference type="NCBI Taxonomy" id="2593771"/>
    <lineage>
        <taxon>Bacteria</taxon>
        <taxon>Bacillati</taxon>
        <taxon>Cyanobacteriota</taxon>
        <taxon>Cyanophyceae</taxon>
        <taxon>Nostocales</taxon>
        <taxon>Nostocaceae</taxon>
        <taxon>Komarekiella</taxon>
        <taxon>Komarekiella delphini-convector</taxon>
    </lineage>
</organism>
<name>A0AA40T463_9NOST</name>
<gene>
    <name evidence="1" type="ORF">FNW02_33845</name>
</gene>
<dbReference type="Proteomes" id="UP001165986">
    <property type="component" value="Unassembled WGS sequence"/>
</dbReference>
<proteinExistence type="predicted"/>
<dbReference type="EMBL" id="VJXY01000074">
    <property type="protein sequence ID" value="MBD6620621.1"/>
    <property type="molecule type" value="Genomic_DNA"/>
</dbReference>
<evidence type="ECO:0000313" key="1">
    <source>
        <dbReference type="EMBL" id="MBD6620621.1"/>
    </source>
</evidence>
<sequence length="100" mass="10671">MSNDAAVTSLDNAQAAQADVITQDILKKMAVQNLQSAVITKSIHAESQKQSRALATANINLADISSSANEQARKQEAESNATAREIIRSAGAIDAFWEDQ</sequence>
<comment type="caution">
    <text evidence="1">The sequence shown here is derived from an EMBL/GenBank/DDBJ whole genome shotgun (WGS) entry which is preliminary data.</text>
</comment>
<protein>
    <submittedName>
        <fullName evidence="1">Uncharacterized protein</fullName>
    </submittedName>
</protein>